<feature type="region of interest" description="Disordered" evidence="1">
    <location>
        <begin position="68"/>
        <end position="87"/>
    </location>
</feature>
<dbReference type="EMBL" id="JAXCGZ010022693">
    <property type="protein sequence ID" value="KAK7026891.1"/>
    <property type="molecule type" value="Genomic_DNA"/>
</dbReference>
<gene>
    <name evidence="2" type="ORF">SK128_018574</name>
</gene>
<keyword evidence="3" id="KW-1185">Reference proteome</keyword>
<dbReference type="Proteomes" id="UP001381693">
    <property type="component" value="Unassembled WGS sequence"/>
</dbReference>
<evidence type="ECO:0000313" key="3">
    <source>
        <dbReference type="Proteomes" id="UP001381693"/>
    </source>
</evidence>
<comment type="caution">
    <text evidence="2">The sequence shown here is derived from an EMBL/GenBank/DDBJ whole genome shotgun (WGS) entry which is preliminary data.</text>
</comment>
<accession>A0AAN8ZTW4</accession>
<proteinExistence type="predicted"/>
<name>A0AAN8ZTW4_HALRR</name>
<sequence>MVRSDQTDDILASDDEDAAEEKSKWEIEANPDTINASNDPLSVTLPNGLSPLLSTYSSDDPTALCRPVCTPSSTASDSPTPVPKKRKKIQLETENGIIKTREKIKKPFERIERVKDEIIRATSNSVISFMSLLSKNERKKLAIKIIKVLQEHQFSTDNIID</sequence>
<feature type="compositionally biased region" description="Low complexity" evidence="1">
    <location>
        <begin position="70"/>
        <end position="79"/>
    </location>
</feature>
<feature type="region of interest" description="Disordered" evidence="1">
    <location>
        <begin position="1"/>
        <end position="42"/>
    </location>
</feature>
<dbReference type="AlphaFoldDB" id="A0AAN8ZTW4"/>
<evidence type="ECO:0000313" key="2">
    <source>
        <dbReference type="EMBL" id="KAK7026891.1"/>
    </source>
</evidence>
<organism evidence="2 3">
    <name type="scientific">Halocaridina rubra</name>
    <name type="common">Hawaiian red shrimp</name>
    <dbReference type="NCBI Taxonomy" id="373956"/>
    <lineage>
        <taxon>Eukaryota</taxon>
        <taxon>Metazoa</taxon>
        <taxon>Ecdysozoa</taxon>
        <taxon>Arthropoda</taxon>
        <taxon>Crustacea</taxon>
        <taxon>Multicrustacea</taxon>
        <taxon>Malacostraca</taxon>
        <taxon>Eumalacostraca</taxon>
        <taxon>Eucarida</taxon>
        <taxon>Decapoda</taxon>
        <taxon>Pleocyemata</taxon>
        <taxon>Caridea</taxon>
        <taxon>Atyoidea</taxon>
        <taxon>Atyidae</taxon>
        <taxon>Halocaridina</taxon>
    </lineage>
</organism>
<reference evidence="2 3" key="1">
    <citation type="submission" date="2023-11" db="EMBL/GenBank/DDBJ databases">
        <title>Halocaridina rubra genome assembly.</title>
        <authorList>
            <person name="Smith C."/>
        </authorList>
    </citation>
    <scope>NUCLEOTIDE SEQUENCE [LARGE SCALE GENOMIC DNA]</scope>
    <source>
        <strain evidence="2">EP-1</strain>
        <tissue evidence="2">Whole</tissue>
    </source>
</reference>
<evidence type="ECO:0000256" key="1">
    <source>
        <dbReference type="SAM" id="MobiDB-lite"/>
    </source>
</evidence>
<protein>
    <submittedName>
        <fullName evidence="2">Uncharacterized protein</fullName>
    </submittedName>
</protein>
<feature type="compositionally biased region" description="Acidic residues" evidence="1">
    <location>
        <begin position="7"/>
        <end position="19"/>
    </location>
</feature>
<feature type="compositionally biased region" description="Polar residues" evidence="1">
    <location>
        <begin position="32"/>
        <end position="42"/>
    </location>
</feature>